<proteinExistence type="predicted"/>
<dbReference type="EMBL" id="LXQA010427704">
    <property type="protein sequence ID" value="MCI51149.1"/>
    <property type="molecule type" value="Genomic_DNA"/>
</dbReference>
<name>A0A392SR33_9FABA</name>
<organism evidence="1 2">
    <name type="scientific">Trifolium medium</name>
    <dbReference type="NCBI Taxonomy" id="97028"/>
    <lineage>
        <taxon>Eukaryota</taxon>
        <taxon>Viridiplantae</taxon>
        <taxon>Streptophyta</taxon>
        <taxon>Embryophyta</taxon>
        <taxon>Tracheophyta</taxon>
        <taxon>Spermatophyta</taxon>
        <taxon>Magnoliopsida</taxon>
        <taxon>eudicotyledons</taxon>
        <taxon>Gunneridae</taxon>
        <taxon>Pentapetalae</taxon>
        <taxon>rosids</taxon>
        <taxon>fabids</taxon>
        <taxon>Fabales</taxon>
        <taxon>Fabaceae</taxon>
        <taxon>Papilionoideae</taxon>
        <taxon>50 kb inversion clade</taxon>
        <taxon>NPAAA clade</taxon>
        <taxon>Hologalegina</taxon>
        <taxon>IRL clade</taxon>
        <taxon>Trifolieae</taxon>
        <taxon>Trifolium</taxon>
    </lineage>
</organism>
<accession>A0A392SR33</accession>
<evidence type="ECO:0000313" key="1">
    <source>
        <dbReference type="EMBL" id="MCI51149.1"/>
    </source>
</evidence>
<keyword evidence="2" id="KW-1185">Reference proteome</keyword>
<dbReference type="Proteomes" id="UP000265520">
    <property type="component" value="Unassembled WGS sequence"/>
</dbReference>
<protein>
    <submittedName>
        <fullName evidence="1">Uncharacterized protein</fullName>
    </submittedName>
</protein>
<comment type="caution">
    <text evidence="1">The sequence shown here is derived from an EMBL/GenBank/DDBJ whole genome shotgun (WGS) entry which is preliminary data.</text>
</comment>
<sequence length="35" mass="3955">MYCAARRVFFCFLFSPGHCAAHKGLCAVCRVVFWG</sequence>
<evidence type="ECO:0000313" key="2">
    <source>
        <dbReference type="Proteomes" id="UP000265520"/>
    </source>
</evidence>
<dbReference type="AlphaFoldDB" id="A0A392SR33"/>
<reference evidence="1 2" key="1">
    <citation type="journal article" date="2018" name="Front. Plant Sci.">
        <title>Red Clover (Trifolium pratense) and Zigzag Clover (T. medium) - A Picture of Genomic Similarities and Differences.</title>
        <authorList>
            <person name="Dluhosova J."/>
            <person name="Istvanek J."/>
            <person name="Nedelnik J."/>
            <person name="Repkova J."/>
        </authorList>
    </citation>
    <scope>NUCLEOTIDE SEQUENCE [LARGE SCALE GENOMIC DNA]</scope>
    <source>
        <strain evidence="2">cv. 10/8</strain>
        <tissue evidence="1">Leaf</tissue>
    </source>
</reference>